<dbReference type="SUPFAM" id="SSF51182">
    <property type="entry name" value="RmlC-like cupins"/>
    <property type="match status" value="1"/>
</dbReference>
<comment type="caution">
    <text evidence="3">The sequence shown here is derived from an EMBL/GenBank/DDBJ whole genome shotgun (WGS) entry which is preliminary data.</text>
</comment>
<sequence>MAAIGTGNAEHYRWGQGCDGWHLLAGDDLSVIEERMPPGTAEQPHSHAHARQFFYVLDGEAVLEMDGMPHRLRRGEGLHVPPGAAHQMRNESSGYVRFLVVSAPKSHGDRIPAPPDATS</sequence>
<organism evidence="3 4">
    <name type="scientific">Rhodanobacter geophilus</name>
    <dbReference type="NCBI Taxonomy" id="3162488"/>
    <lineage>
        <taxon>Bacteria</taxon>
        <taxon>Pseudomonadati</taxon>
        <taxon>Pseudomonadota</taxon>
        <taxon>Gammaproteobacteria</taxon>
        <taxon>Lysobacterales</taxon>
        <taxon>Rhodanobacteraceae</taxon>
        <taxon>Rhodanobacter</taxon>
    </lineage>
</organism>
<dbReference type="InterPro" id="IPR011051">
    <property type="entry name" value="RmlC_Cupin_sf"/>
</dbReference>
<dbReference type="PANTHER" id="PTHR35848:SF9">
    <property type="entry name" value="SLL1358 PROTEIN"/>
    <property type="match status" value="1"/>
</dbReference>
<proteinExistence type="predicted"/>
<keyword evidence="4" id="KW-1185">Reference proteome</keyword>
<protein>
    <submittedName>
        <fullName evidence="3">Cupin domain-containing protein</fullName>
    </submittedName>
</protein>
<dbReference type="PANTHER" id="PTHR35848">
    <property type="entry name" value="OXALATE-BINDING PROTEIN"/>
    <property type="match status" value="1"/>
</dbReference>
<dbReference type="RefSeq" id="WP_367844173.1">
    <property type="nucleotide sequence ID" value="NZ_JBFOHL010000004.1"/>
</dbReference>
<dbReference type="InterPro" id="IPR014710">
    <property type="entry name" value="RmlC-like_jellyroll"/>
</dbReference>
<dbReference type="Gene3D" id="2.60.120.10">
    <property type="entry name" value="Jelly Rolls"/>
    <property type="match status" value="1"/>
</dbReference>
<dbReference type="InterPro" id="IPR051610">
    <property type="entry name" value="GPI/OXD"/>
</dbReference>
<reference evidence="3 4" key="1">
    <citation type="submission" date="2024-06" db="EMBL/GenBank/DDBJ databases">
        <authorList>
            <person name="Woo H."/>
        </authorList>
    </citation>
    <scope>NUCLEOTIDE SEQUENCE [LARGE SCALE GENOMIC DNA]</scope>
    <source>
        <strain evidence="3 4">S2-g</strain>
    </source>
</reference>
<name>A0ABV3QMP1_9GAMM</name>
<dbReference type="InterPro" id="IPR013096">
    <property type="entry name" value="Cupin_2"/>
</dbReference>
<gene>
    <name evidence="3" type="ORF">ABQJ56_06455</name>
</gene>
<keyword evidence="1" id="KW-0479">Metal-binding</keyword>
<dbReference type="Pfam" id="PF07883">
    <property type="entry name" value="Cupin_2"/>
    <property type="match status" value="1"/>
</dbReference>
<feature type="domain" description="Cupin type-2" evidence="2">
    <location>
        <begin position="34"/>
        <end position="101"/>
    </location>
</feature>
<evidence type="ECO:0000313" key="3">
    <source>
        <dbReference type="EMBL" id="MEW9623866.1"/>
    </source>
</evidence>
<dbReference type="EMBL" id="JBFOHL010000004">
    <property type="protein sequence ID" value="MEW9623866.1"/>
    <property type="molecule type" value="Genomic_DNA"/>
</dbReference>
<evidence type="ECO:0000259" key="2">
    <source>
        <dbReference type="Pfam" id="PF07883"/>
    </source>
</evidence>
<dbReference type="Proteomes" id="UP001556170">
    <property type="component" value="Unassembled WGS sequence"/>
</dbReference>
<evidence type="ECO:0000313" key="4">
    <source>
        <dbReference type="Proteomes" id="UP001556170"/>
    </source>
</evidence>
<accession>A0ABV3QMP1</accession>
<evidence type="ECO:0000256" key="1">
    <source>
        <dbReference type="ARBA" id="ARBA00022723"/>
    </source>
</evidence>